<dbReference type="Proteomes" id="UP001233673">
    <property type="component" value="Unassembled WGS sequence"/>
</dbReference>
<proteinExistence type="predicted"/>
<name>A0ABT9IGW4_9ACTN</name>
<protein>
    <submittedName>
        <fullName evidence="1">Uncharacterized protein</fullName>
    </submittedName>
</protein>
<sequence length="78" mass="8337">MSDEMTIQLDGDDYVVAPEGEGLRVGRRVGSDVTWLESVDGSLLDDQARTALSNGDTSDESLLRAVRGVVQAEVERGA</sequence>
<dbReference type="EMBL" id="JASNFN010000031">
    <property type="protein sequence ID" value="MDP5184807.1"/>
    <property type="molecule type" value="Genomic_DNA"/>
</dbReference>
<keyword evidence="2" id="KW-1185">Reference proteome</keyword>
<gene>
    <name evidence="1" type="ORF">QOZ88_19410</name>
</gene>
<comment type="caution">
    <text evidence="1">The sequence shown here is derived from an EMBL/GenBank/DDBJ whole genome shotgun (WGS) entry which is preliminary data.</text>
</comment>
<dbReference type="RefSeq" id="WP_306001352.1">
    <property type="nucleotide sequence ID" value="NZ_JASNFN010000031.1"/>
</dbReference>
<accession>A0ABT9IGW4</accession>
<organism evidence="1 2">
    <name type="scientific">Blastococcus carthaginiensis</name>
    <dbReference type="NCBI Taxonomy" id="3050034"/>
    <lineage>
        <taxon>Bacteria</taxon>
        <taxon>Bacillati</taxon>
        <taxon>Actinomycetota</taxon>
        <taxon>Actinomycetes</taxon>
        <taxon>Geodermatophilales</taxon>
        <taxon>Geodermatophilaceae</taxon>
        <taxon>Blastococcus</taxon>
    </lineage>
</organism>
<evidence type="ECO:0000313" key="1">
    <source>
        <dbReference type="EMBL" id="MDP5184807.1"/>
    </source>
</evidence>
<reference evidence="2" key="1">
    <citation type="submission" date="2023-05" db="EMBL/GenBank/DDBJ databases">
        <title>Draft genome of Pseudofrankia sp. BMG5.37.</title>
        <authorList>
            <person name="Gtari M."/>
            <person name="Ghodhbane F."/>
            <person name="Sbissi I."/>
        </authorList>
    </citation>
    <scope>NUCLEOTIDE SEQUENCE [LARGE SCALE GENOMIC DNA]</scope>
    <source>
        <strain evidence="2">BMG 814</strain>
    </source>
</reference>
<evidence type="ECO:0000313" key="2">
    <source>
        <dbReference type="Proteomes" id="UP001233673"/>
    </source>
</evidence>